<dbReference type="Gene3D" id="3.20.20.300">
    <property type="entry name" value="Glycoside hydrolase, family 3, N-terminal domain"/>
    <property type="match status" value="1"/>
</dbReference>
<proteinExistence type="predicted"/>
<dbReference type="GO" id="GO:0031222">
    <property type="term" value="P:arabinan catabolic process"/>
    <property type="evidence" value="ECO:0007669"/>
    <property type="project" value="TreeGrafter"/>
</dbReference>
<dbReference type="InterPro" id="IPR044993">
    <property type="entry name" value="BXL"/>
</dbReference>
<sequence length="752" mass="82883">MAAKYCILPLLCLLLSQALHQALAIAEFPFQNYSLPWEERLDDLISRLELDEITLQLARGGAGPNGPTPPIPRLGIGPYNWNTECLHGDFDAGSATSYPQAIGLAATFSRTIAGGVALATSEEVRAKYNNFTQHGIHRDHGGLSCFSPVVNIMRHPLWGRNQETYGEDPFLVSEMTTYAVKGLQEPSYSPGIPARYIRTSAGCKFFGVYSGPEDYPSSRYTFNAGVSERDLHMTYLPAFRECVKAGAYSVMCSYNSINSVPSCVNQRFLTDILRNKFGFKGYVVSDLNALEYVFKKHHYTETPLQTAVAGVKAGCNLEQSDSAENVYTNLTKAVQMGLLTEDELRQLVRPLFYTRMRLGEFDPPGMNPYSRFNASEMVQSLQYRNLALAAAVKSLVVLKNENNTLPVHGVQKLAMVGPFADSPQDLFGSFAPQTDPRFISTPWDGLRTLGRVRRLAAGCNNPVCDQYNKTAVMDAVVGTDLVIVCLGTGTQVENQGLDRHNMSLPGYQLELLQNAVKYAVGKPLILLLFNAGPLDIVWADQSPGVHAIVECFFPAQATGGALRKLFINADPGMPAGRLPFTWPASLDQVPPMSNYNMTDRTYRYFTGDPLYPFGYGLSFTQFNYTNLTLAQTTINPCDDLTVLVTMINTGKYPGYEVVQVYIRWHNATVPTPNIQLAAFDRFKATVNNTVTFFLKMPARVRAVFTTEMVLEPGMFTVFAGGQQPGQKRQVGSNVLNTTLTVKGPVTPLSSCP</sequence>
<protein>
    <recommendedName>
        <fullName evidence="5">Fibronectin type III-like domain-containing protein</fullName>
    </recommendedName>
</protein>
<keyword evidence="1 4" id="KW-0732">Signal</keyword>
<dbReference type="EnsemblMetazoa" id="XM_038216781.1">
    <property type="protein sequence ID" value="XP_038072709.1"/>
    <property type="gene ID" value="LOC119741109"/>
</dbReference>
<dbReference type="SUPFAM" id="SSF51445">
    <property type="entry name" value="(Trans)glycosidases"/>
    <property type="match status" value="1"/>
</dbReference>
<name>A0A914B9N2_PATMI</name>
<dbReference type="Pfam" id="PF14310">
    <property type="entry name" value="Fn3-like"/>
    <property type="match status" value="1"/>
</dbReference>
<dbReference type="OrthoDB" id="47059at2759"/>
<keyword evidence="7" id="KW-1185">Reference proteome</keyword>
<evidence type="ECO:0000256" key="1">
    <source>
        <dbReference type="ARBA" id="ARBA00022729"/>
    </source>
</evidence>
<dbReference type="Pfam" id="PF00933">
    <property type="entry name" value="Glyco_hydro_3"/>
    <property type="match status" value="1"/>
</dbReference>
<evidence type="ECO:0000259" key="5">
    <source>
        <dbReference type="SMART" id="SM01217"/>
    </source>
</evidence>
<dbReference type="InterPro" id="IPR002772">
    <property type="entry name" value="Glyco_hydro_3_C"/>
</dbReference>
<dbReference type="InterPro" id="IPR001764">
    <property type="entry name" value="Glyco_hydro_3_N"/>
</dbReference>
<reference evidence="6" key="1">
    <citation type="submission" date="2022-11" db="UniProtKB">
        <authorList>
            <consortium name="EnsemblMetazoa"/>
        </authorList>
    </citation>
    <scope>IDENTIFICATION</scope>
</reference>
<feature type="chain" id="PRO_5037871608" description="Fibronectin type III-like domain-containing protein" evidence="4">
    <location>
        <begin position="25"/>
        <end position="752"/>
    </location>
</feature>
<dbReference type="RefSeq" id="XP_038072709.1">
    <property type="nucleotide sequence ID" value="XM_038216781.1"/>
</dbReference>
<dbReference type="Proteomes" id="UP000887568">
    <property type="component" value="Unplaced"/>
</dbReference>
<dbReference type="InterPro" id="IPR026891">
    <property type="entry name" value="Fn3-like"/>
</dbReference>
<dbReference type="PANTHER" id="PTHR42721">
    <property type="entry name" value="SUGAR HYDROLASE-RELATED"/>
    <property type="match status" value="1"/>
</dbReference>
<dbReference type="GO" id="GO:0009044">
    <property type="term" value="F:xylan 1,4-beta-xylosidase activity"/>
    <property type="evidence" value="ECO:0007669"/>
    <property type="project" value="InterPro"/>
</dbReference>
<keyword evidence="2" id="KW-0378">Hydrolase</keyword>
<evidence type="ECO:0000313" key="6">
    <source>
        <dbReference type="EnsemblMetazoa" id="XP_038072709.1"/>
    </source>
</evidence>
<dbReference type="GO" id="GO:0046556">
    <property type="term" value="F:alpha-L-arabinofuranosidase activity"/>
    <property type="evidence" value="ECO:0007669"/>
    <property type="project" value="TreeGrafter"/>
</dbReference>
<dbReference type="SUPFAM" id="SSF52279">
    <property type="entry name" value="Beta-D-glucan exohydrolase, C-terminal domain"/>
    <property type="match status" value="1"/>
</dbReference>
<dbReference type="Gene3D" id="3.40.50.1700">
    <property type="entry name" value="Glycoside hydrolase family 3 C-terminal domain"/>
    <property type="match status" value="1"/>
</dbReference>
<evidence type="ECO:0000256" key="2">
    <source>
        <dbReference type="ARBA" id="ARBA00022801"/>
    </source>
</evidence>
<dbReference type="GO" id="GO:0045493">
    <property type="term" value="P:xylan catabolic process"/>
    <property type="evidence" value="ECO:0007669"/>
    <property type="project" value="InterPro"/>
</dbReference>
<dbReference type="InterPro" id="IPR017853">
    <property type="entry name" value="GH"/>
</dbReference>
<feature type="signal peptide" evidence="4">
    <location>
        <begin position="1"/>
        <end position="24"/>
    </location>
</feature>
<dbReference type="Gene3D" id="2.60.40.10">
    <property type="entry name" value="Immunoglobulins"/>
    <property type="match status" value="1"/>
</dbReference>
<dbReference type="Pfam" id="PF01915">
    <property type="entry name" value="Glyco_hydro_3_C"/>
    <property type="match status" value="1"/>
</dbReference>
<dbReference type="AlphaFoldDB" id="A0A914B9N2"/>
<evidence type="ECO:0000256" key="4">
    <source>
        <dbReference type="SAM" id="SignalP"/>
    </source>
</evidence>
<organism evidence="6 7">
    <name type="scientific">Patiria miniata</name>
    <name type="common">Bat star</name>
    <name type="synonym">Asterina miniata</name>
    <dbReference type="NCBI Taxonomy" id="46514"/>
    <lineage>
        <taxon>Eukaryota</taxon>
        <taxon>Metazoa</taxon>
        <taxon>Echinodermata</taxon>
        <taxon>Eleutherozoa</taxon>
        <taxon>Asterozoa</taxon>
        <taxon>Asteroidea</taxon>
        <taxon>Valvatacea</taxon>
        <taxon>Valvatida</taxon>
        <taxon>Asterinidae</taxon>
        <taxon>Patiria</taxon>
    </lineage>
</organism>
<keyword evidence="3" id="KW-0326">Glycosidase</keyword>
<evidence type="ECO:0000313" key="7">
    <source>
        <dbReference type="Proteomes" id="UP000887568"/>
    </source>
</evidence>
<feature type="domain" description="Fibronectin type III-like" evidence="5">
    <location>
        <begin position="656"/>
        <end position="723"/>
    </location>
</feature>
<evidence type="ECO:0000256" key="3">
    <source>
        <dbReference type="ARBA" id="ARBA00023295"/>
    </source>
</evidence>
<dbReference type="PANTHER" id="PTHR42721:SF42">
    <property type="entry name" value="FIBRONECTIN TYPE III-LIKE DOMAIN-CONTAINING PROTEIN"/>
    <property type="match status" value="1"/>
</dbReference>
<dbReference type="InterPro" id="IPR036962">
    <property type="entry name" value="Glyco_hydro_3_N_sf"/>
</dbReference>
<dbReference type="InterPro" id="IPR036881">
    <property type="entry name" value="Glyco_hydro_3_C_sf"/>
</dbReference>
<dbReference type="InterPro" id="IPR013783">
    <property type="entry name" value="Ig-like_fold"/>
</dbReference>
<dbReference type="OMA" id="TWNFVED"/>
<dbReference type="SMART" id="SM01217">
    <property type="entry name" value="Fn3_like"/>
    <property type="match status" value="1"/>
</dbReference>
<accession>A0A914B9N2</accession>
<dbReference type="GeneID" id="119741109"/>